<accession>A0A0F9LGV0</accession>
<evidence type="ECO:0000313" key="1">
    <source>
        <dbReference type="EMBL" id="KKM92703.1"/>
    </source>
</evidence>
<proteinExistence type="predicted"/>
<comment type="caution">
    <text evidence="1">The sequence shown here is derived from an EMBL/GenBank/DDBJ whole genome shotgun (WGS) entry which is preliminary data.</text>
</comment>
<dbReference type="AlphaFoldDB" id="A0A0F9LGV0"/>
<protein>
    <submittedName>
        <fullName evidence="1">Uncharacterized protein</fullName>
    </submittedName>
</protein>
<reference evidence="1" key="1">
    <citation type="journal article" date="2015" name="Nature">
        <title>Complex archaea that bridge the gap between prokaryotes and eukaryotes.</title>
        <authorList>
            <person name="Spang A."/>
            <person name="Saw J.H."/>
            <person name="Jorgensen S.L."/>
            <person name="Zaremba-Niedzwiedzka K."/>
            <person name="Martijn J."/>
            <person name="Lind A.E."/>
            <person name="van Eijk R."/>
            <person name="Schleper C."/>
            <person name="Guy L."/>
            <person name="Ettema T.J."/>
        </authorList>
    </citation>
    <scope>NUCLEOTIDE SEQUENCE</scope>
</reference>
<sequence>MTDPNIDPEEFALMQAIVLAAVRVIADPSQRKIDDMALQVAILGDHRAEKK</sequence>
<dbReference type="EMBL" id="LAZR01006357">
    <property type="protein sequence ID" value="KKM92703.1"/>
    <property type="molecule type" value="Genomic_DNA"/>
</dbReference>
<organism evidence="1">
    <name type="scientific">marine sediment metagenome</name>
    <dbReference type="NCBI Taxonomy" id="412755"/>
    <lineage>
        <taxon>unclassified sequences</taxon>
        <taxon>metagenomes</taxon>
        <taxon>ecological metagenomes</taxon>
    </lineage>
</organism>
<gene>
    <name evidence="1" type="ORF">LCGC14_1215790</name>
</gene>
<name>A0A0F9LGV0_9ZZZZ</name>